<protein>
    <submittedName>
        <fullName evidence="1">Uncharacterized protein</fullName>
    </submittedName>
</protein>
<dbReference type="AlphaFoldDB" id="A0A645CUM4"/>
<proteinExistence type="predicted"/>
<comment type="caution">
    <text evidence="1">The sequence shown here is derived from an EMBL/GenBank/DDBJ whole genome shotgun (WGS) entry which is preliminary data.</text>
</comment>
<name>A0A645CUM4_9ZZZZ</name>
<accession>A0A645CUM4</accession>
<sequence length="40" mass="4531">MDPDVLENSWYKYFDSAMEGEASNLTNTESSVQNLLNLGF</sequence>
<organism evidence="1">
    <name type="scientific">bioreactor metagenome</name>
    <dbReference type="NCBI Taxonomy" id="1076179"/>
    <lineage>
        <taxon>unclassified sequences</taxon>
        <taxon>metagenomes</taxon>
        <taxon>ecological metagenomes</taxon>
    </lineage>
</organism>
<reference evidence="1" key="1">
    <citation type="submission" date="2019-08" db="EMBL/GenBank/DDBJ databases">
        <authorList>
            <person name="Kucharzyk K."/>
            <person name="Murdoch R.W."/>
            <person name="Higgins S."/>
            <person name="Loffler F."/>
        </authorList>
    </citation>
    <scope>NUCLEOTIDE SEQUENCE</scope>
</reference>
<gene>
    <name evidence="1" type="ORF">SDC9_127677</name>
</gene>
<dbReference type="EMBL" id="VSSQ01030200">
    <property type="protein sequence ID" value="MPM80627.1"/>
    <property type="molecule type" value="Genomic_DNA"/>
</dbReference>
<evidence type="ECO:0000313" key="1">
    <source>
        <dbReference type="EMBL" id="MPM80627.1"/>
    </source>
</evidence>